<evidence type="ECO:0000256" key="4">
    <source>
        <dbReference type="ARBA" id="ARBA00022741"/>
    </source>
</evidence>
<name>A0AAV2YZ24_9STRA</name>
<dbReference type="PANTHER" id="PTHR48041">
    <property type="entry name" value="ABC TRANSPORTER G FAMILY MEMBER 28"/>
    <property type="match status" value="1"/>
</dbReference>
<evidence type="ECO:0000256" key="8">
    <source>
        <dbReference type="SAM" id="Phobius"/>
    </source>
</evidence>
<dbReference type="InterPro" id="IPR017871">
    <property type="entry name" value="ABC_transporter-like_CS"/>
</dbReference>
<keyword evidence="11" id="KW-1185">Reference proteome</keyword>
<dbReference type="CDD" id="cd03213">
    <property type="entry name" value="ABCG_EPDR"/>
    <property type="match status" value="1"/>
</dbReference>
<feature type="domain" description="ABC transporter" evidence="9">
    <location>
        <begin position="24"/>
        <end position="265"/>
    </location>
</feature>
<feature type="transmembrane region" description="Helical" evidence="8">
    <location>
        <begin position="354"/>
        <end position="377"/>
    </location>
</feature>
<dbReference type="GO" id="GO:0005524">
    <property type="term" value="F:ATP binding"/>
    <property type="evidence" value="ECO:0007669"/>
    <property type="project" value="UniProtKB-KW"/>
</dbReference>
<evidence type="ECO:0000256" key="1">
    <source>
        <dbReference type="ARBA" id="ARBA00004141"/>
    </source>
</evidence>
<reference evidence="10" key="1">
    <citation type="submission" date="2022-11" db="EMBL/GenBank/DDBJ databases">
        <authorList>
            <person name="Morgan W.R."/>
            <person name="Tartar A."/>
        </authorList>
    </citation>
    <scope>NUCLEOTIDE SEQUENCE</scope>
    <source>
        <strain evidence="10">ARSEF 373</strain>
    </source>
</reference>
<dbReference type="PROSITE" id="PS50893">
    <property type="entry name" value="ABC_TRANSPORTER_2"/>
    <property type="match status" value="1"/>
</dbReference>
<keyword evidence="4" id="KW-0547">Nucleotide-binding</keyword>
<evidence type="ECO:0000256" key="2">
    <source>
        <dbReference type="ARBA" id="ARBA00022448"/>
    </source>
</evidence>
<sequence>MDTPMPTITKHHAVLELTLEWRHLELKAKFKNPRTSQLEEKTILNDVSGHARPGELVVLMGPSGAGKSSLLDCISGRNPAVQGAITVNGQPWTKSLKRLASYVVQDDLFYETITVYEHLVFQARLRMGKTLTRQQQEQRVTAVMEDLGLTKCRDALIGGQRIRGISGGERKRLSFATEVLTNPSLLFVDEPTSGLDSFMAETVVEQLQQMARDGRTVIATIHQPSSEIFALFDVLYLLVDGGTAYHGRATDAVTYFAGLGLQCPSFMNPSDYLMEQLAIRESNPDGIERVERLKQEWKKERALLTHDDQPHSFRELQPGDSLANTPIEDTRLGVLQQAQLLCARNMTRTVRNKIAFRAMIFQALFVSVIIGLVFLQLDLTQTGIQNFAGVSFFLSINQTFSAANPTFVAVPMELPILEREFKAGLYRLGSWYLAKNISELPLQVLQPVLYFVPAYLMVGFGGGFLVYL</sequence>
<protein>
    <recommendedName>
        <fullName evidence="9">ABC transporter domain-containing protein</fullName>
    </recommendedName>
</protein>
<dbReference type="GO" id="GO:0016887">
    <property type="term" value="F:ATP hydrolysis activity"/>
    <property type="evidence" value="ECO:0007669"/>
    <property type="project" value="InterPro"/>
</dbReference>
<accession>A0AAV2YZ24</accession>
<dbReference type="Proteomes" id="UP001146120">
    <property type="component" value="Unassembled WGS sequence"/>
</dbReference>
<dbReference type="AlphaFoldDB" id="A0AAV2YZ24"/>
<dbReference type="FunFam" id="3.40.50.300:FF:001480">
    <property type="entry name" value="ABC transporter"/>
    <property type="match status" value="1"/>
</dbReference>
<dbReference type="Pfam" id="PF00005">
    <property type="entry name" value="ABC_tran"/>
    <property type="match status" value="1"/>
</dbReference>
<keyword evidence="2" id="KW-0813">Transport</keyword>
<dbReference type="InterPro" id="IPR027417">
    <property type="entry name" value="P-loop_NTPase"/>
</dbReference>
<dbReference type="PROSITE" id="PS00211">
    <property type="entry name" value="ABC_TRANSPORTER_1"/>
    <property type="match status" value="1"/>
</dbReference>
<dbReference type="PANTHER" id="PTHR48041:SF139">
    <property type="entry name" value="PROTEIN SCARLET"/>
    <property type="match status" value="1"/>
</dbReference>
<dbReference type="GO" id="GO:0016020">
    <property type="term" value="C:membrane"/>
    <property type="evidence" value="ECO:0007669"/>
    <property type="project" value="UniProtKB-SubCell"/>
</dbReference>
<evidence type="ECO:0000313" key="10">
    <source>
        <dbReference type="EMBL" id="DAZ97769.1"/>
    </source>
</evidence>
<dbReference type="GO" id="GO:0140359">
    <property type="term" value="F:ABC-type transporter activity"/>
    <property type="evidence" value="ECO:0007669"/>
    <property type="project" value="InterPro"/>
</dbReference>
<evidence type="ECO:0000256" key="5">
    <source>
        <dbReference type="ARBA" id="ARBA00022840"/>
    </source>
</evidence>
<dbReference type="InterPro" id="IPR043926">
    <property type="entry name" value="ABCG_dom"/>
</dbReference>
<proteinExistence type="predicted"/>
<keyword evidence="5" id="KW-0067">ATP-binding</keyword>
<evidence type="ECO:0000313" key="11">
    <source>
        <dbReference type="Proteomes" id="UP001146120"/>
    </source>
</evidence>
<dbReference type="EMBL" id="DAKRPA010000125">
    <property type="protein sequence ID" value="DAZ97769.1"/>
    <property type="molecule type" value="Genomic_DNA"/>
</dbReference>
<reference evidence="10" key="2">
    <citation type="journal article" date="2023" name="Microbiol Resour">
        <title>Decontamination and Annotation of the Draft Genome Sequence of the Oomycete Lagenidium giganteum ARSEF 373.</title>
        <authorList>
            <person name="Morgan W.R."/>
            <person name="Tartar A."/>
        </authorList>
    </citation>
    <scope>NUCLEOTIDE SEQUENCE</scope>
    <source>
        <strain evidence="10">ARSEF 373</strain>
    </source>
</reference>
<feature type="transmembrane region" description="Helical" evidence="8">
    <location>
        <begin position="448"/>
        <end position="467"/>
    </location>
</feature>
<dbReference type="InterPro" id="IPR003593">
    <property type="entry name" value="AAA+_ATPase"/>
</dbReference>
<comment type="subcellular location">
    <subcellularLocation>
        <location evidence="1">Membrane</location>
        <topology evidence="1">Multi-pass membrane protein</topology>
    </subcellularLocation>
</comment>
<evidence type="ECO:0000256" key="6">
    <source>
        <dbReference type="ARBA" id="ARBA00022989"/>
    </source>
</evidence>
<organism evidence="10 11">
    <name type="scientific">Lagenidium giganteum</name>
    <dbReference type="NCBI Taxonomy" id="4803"/>
    <lineage>
        <taxon>Eukaryota</taxon>
        <taxon>Sar</taxon>
        <taxon>Stramenopiles</taxon>
        <taxon>Oomycota</taxon>
        <taxon>Peronosporomycetes</taxon>
        <taxon>Pythiales</taxon>
        <taxon>Pythiaceae</taxon>
    </lineage>
</organism>
<dbReference type="SMART" id="SM00382">
    <property type="entry name" value="AAA"/>
    <property type="match status" value="1"/>
</dbReference>
<dbReference type="Pfam" id="PF01061">
    <property type="entry name" value="ABC2_membrane"/>
    <property type="match status" value="1"/>
</dbReference>
<dbReference type="InterPro" id="IPR003439">
    <property type="entry name" value="ABC_transporter-like_ATP-bd"/>
</dbReference>
<gene>
    <name evidence="10" type="ORF">N0F65_009515</name>
</gene>
<dbReference type="SUPFAM" id="SSF52540">
    <property type="entry name" value="P-loop containing nucleoside triphosphate hydrolases"/>
    <property type="match status" value="1"/>
</dbReference>
<keyword evidence="3 8" id="KW-0812">Transmembrane</keyword>
<evidence type="ECO:0000259" key="9">
    <source>
        <dbReference type="PROSITE" id="PS50893"/>
    </source>
</evidence>
<evidence type="ECO:0000256" key="3">
    <source>
        <dbReference type="ARBA" id="ARBA00022692"/>
    </source>
</evidence>
<dbReference type="Pfam" id="PF19055">
    <property type="entry name" value="ABC2_membrane_7"/>
    <property type="match status" value="1"/>
</dbReference>
<comment type="caution">
    <text evidence="10">The sequence shown here is derived from an EMBL/GenBank/DDBJ whole genome shotgun (WGS) entry which is preliminary data.</text>
</comment>
<dbReference type="InterPro" id="IPR050352">
    <property type="entry name" value="ABCG_transporters"/>
</dbReference>
<keyword evidence="7 8" id="KW-0472">Membrane</keyword>
<dbReference type="Gene3D" id="3.40.50.300">
    <property type="entry name" value="P-loop containing nucleotide triphosphate hydrolases"/>
    <property type="match status" value="1"/>
</dbReference>
<dbReference type="InterPro" id="IPR013525">
    <property type="entry name" value="ABC2_TM"/>
</dbReference>
<keyword evidence="6 8" id="KW-1133">Transmembrane helix</keyword>
<evidence type="ECO:0000256" key="7">
    <source>
        <dbReference type="ARBA" id="ARBA00023136"/>
    </source>
</evidence>